<gene>
    <name evidence="2" type="ORF">AVEN_123272_1</name>
</gene>
<reference evidence="2 3" key="1">
    <citation type="journal article" date="2019" name="Sci. Rep.">
        <title>Orb-weaving spider Araneus ventricosus genome elucidates the spidroin gene catalogue.</title>
        <authorList>
            <person name="Kono N."/>
            <person name="Nakamura H."/>
            <person name="Ohtoshi R."/>
            <person name="Moran D.A.P."/>
            <person name="Shinohara A."/>
            <person name="Yoshida Y."/>
            <person name="Fujiwara M."/>
            <person name="Mori M."/>
            <person name="Tomita M."/>
            <person name="Arakawa K."/>
        </authorList>
    </citation>
    <scope>NUCLEOTIDE SEQUENCE [LARGE SCALE GENOMIC DNA]</scope>
</reference>
<keyword evidence="3" id="KW-1185">Reference proteome</keyword>
<organism evidence="2 3">
    <name type="scientific">Araneus ventricosus</name>
    <name type="common">Orbweaver spider</name>
    <name type="synonym">Epeira ventricosa</name>
    <dbReference type="NCBI Taxonomy" id="182803"/>
    <lineage>
        <taxon>Eukaryota</taxon>
        <taxon>Metazoa</taxon>
        <taxon>Ecdysozoa</taxon>
        <taxon>Arthropoda</taxon>
        <taxon>Chelicerata</taxon>
        <taxon>Arachnida</taxon>
        <taxon>Araneae</taxon>
        <taxon>Araneomorphae</taxon>
        <taxon>Entelegynae</taxon>
        <taxon>Araneoidea</taxon>
        <taxon>Araneidae</taxon>
        <taxon>Araneus</taxon>
    </lineage>
</organism>
<name>A0A4Y2IRX8_ARAVE</name>
<dbReference type="Proteomes" id="UP000499080">
    <property type="component" value="Unassembled WGS sequence"/>
</dbReference>
<dbReference type="SUPFAM" id="SSF46689">
    <property type="entry name" value="Homeodomain-like"/>
    <property type="match status" value="1"/>
</dbReference>
<comment type="caution">
    <text evidence="2">The sequence shown here is derived from an EMBL/GenBank/DDBJ whole genome shotgun (WGS) entry which is preliminary data.</text>
</comment>
<accession>A0A4Y2IRX8</accession>
<protein>
    <recommendedName>
        <fullName evidence="4">Transposase Tc1-like domain-containing protein</fullName>
    </recommendedName>
</protein>
<sequence length="193" mass="21708">MLPDLCFSSQAAIVPRNPRYPNRKALAEETICTDEMRWRAVGMLQAGERQSAVARGLNVHRSVNHRLWNNYQRDQNASRRLGSGRWRIATTADDCYLLTYQTLEDTNRSNTSWSRSSLLLKESPCPAKLCRADCIKEDCSHGDLLFVCLCLQRTSERGCIGPVNITVGHQSSGATYSLRMSLDLTSRTIPEGQ</sequence>
<evidence type="ECO:0000256" key="1">
    <source>
        <dbReference type="ARBA" id="ARBA00004123"/>
    </source>
</evidence>
<evidence type="ECO:0000313" key="3">
    <source>
        <dbReference type="Proteomes" id="UP000499080"/>
    </source>
</evidence>
<dbReference type="InterPro" id="IPR009057">
    <property type="entry name" value="Homeodomain-like_sf"/>
</dbReference>
<comment type="subcellular location">
    <subcellularLocation>
        <location evidence="1">Nucleus</location>
    </subcellularLocation>
</comment>
<evidence type="ECO:0008006" key="4">
    <source>
        <dbReference type="Google" id="ProtNLM"/>
    </source>
</evidence>
<dbReference type="GO" id="GO:0005634">
    <property type="term" value="C:nucleus"/>
    <property type="evidence" value="ECO:0007669"/>
    <property type="project" value="UniProtKB-SubCell"/>
</dbReference>
<dbReference type="AlphaFoldDB" id="A0A4Y2IRX8"/>
<evidence type="ECO:0000313" key="2">
    <source>
        <dbReference type="EMBL" id="GBM80517.1"/>
    </source>
</evidence>
<dbReference type="EMBL" id="BGPR01002888">
    <property type="protein sequence ID" value="GBM80517.1"/>
    <property type="molecule type" value="Genomic_DNA"/>
</dbReference>
<proteinExistence type="predicted"/>
<dbReference type="OrthoDB" id="9996331at2759"/>